<dbReference type="RefSeq" id="WP_190546218.1">
    <property type="nucleotide sequence ID" value="NZ_CAWPNO010000075.1"/>
</dbReference>
<keyword evidence="3" id="KW-1185">Reference proteome</keyword>
<feature type="chain" id="PRO_5047170222" evidence="1">
    <location>
        <begin position="25"/>
        <end position="323"/>
    </location>
</feature>
<proteinExistence type="predicted"/>
<dbReference type="EMBL" id="JACJQH010000041">
    <property type="protein sequence ID" value="MBD2198446.1"/>
    <property type="molecule type" value="Genomic_DNA"/>
</dbReference>
<keyword evidence="1" id="KW-0732">Signal</keyword>
<evidence type="ECO:0000313" key="2">
    <source>
        <dbReference type="EMBL" id="MBD2198446.1"/>
    </source>
</evidence>
<evidence type="ECO:0000256" key="1">
    <source>
        <dbReference type="SAM" id="SignalP"/>
    </source>
</evidence>
<dbReference type="Proteomes" id="UP000658514">
    <property type="component" value="Unassembled WGS sequence"/>
</dbReference>
<sequence length="323" mass="35899">MRTYKIALCSLATLLTWDIHSSIAADSPQPSPEDTIVVQLPVVPGDPNNPADFPVNDTNQTIDPEDVKDELGEIEIITPRQQQPPQRRQPDVQLLLRSSAFTSSNITGFEAFQPSDTVFINSATLLATPKLGEETRLVAAASGGLVRYADQGDFNYNYLNFNVGIQQRIARGMYGQLGWVQERLYRDGNGDRLLLDDSVRLSIGRQDQLSDRLRLDSFYELRASFATPSEQNRVANSLGARLRYDITPQLQGALDYRLSLRDFTQQERFDTQNQIGLEAIYSINPDLFISGSASYLFGASSDPNVDLDNFSVGISIGLNVPLF</sequence>
<evidence type="ECO:0000313" key="3">
    <source>
        <dbReference type="Proteomes" id="UP000658514"/>
    </source>
</evidence>
<comment type="caution">
    <text evidence="2">The sequence shown here is derived from an EMBL/GenBank/DDBJ whole genome shotgun (WGS) entry which is preliminary data.</text>
</comment>
<reference evidence="2 3" key="1">
    <citation type="journal article" date="2020" name="ISME J.">
        <title>Comparative genomics reveals insights into cyanobacterial evolution and habitat adaptation.</title>
        <authorList>
            <person name="Chen M.Y."/>
            <person name="Teng W.K."/>
            <person name="Zhao L."/>
            <person name="Hu C.X."/>
            <person name="Zhou Y.K."/>
            <person name="Han B.P."/>
            <person name="Song L.R."/>
            <person name="Shu W.S."/>
        </authorList>
    </citation>
    <scope>NUCLEOTIDE SEQUENCE [LARGE SCALE GENOMIC DNA]</scope>
    <source>
        <strain evidence="2 3">FACHB-288</strain>
    </source>
</reference>
<organism evidence="2 3">
    <name type="scientific">Calothrix parietina FACHB-288</name>
    <dbReference type="NCBI Taxonomy" id="2692896"/>
    <lineage>
        <taxon>Bacteria</taxon>
        <taxon>Bacillati</taxon>
        <taxon>Cyanobacteriota</taxon>
        <taxon>Cyanophyceae</taxon>
        <taxon>Nostocales</taxon>
        <taxon>Calotrichaceae</taxon>
        <taxon>Calothrix</taxon>
    </lineage>
</organism>
<feature type="signal peptide" evidence="1">
    <location>
        <begin position="1"/>
        <end position="24"/>
    </location>
</feature>
<dbReference type="Pfam" id="PF10082">
    <property type="entry name" value="BBP2_2"/>
    <property type="match status" value="1"/>
</dbReference>
<accession>A0ABR8AHK8</accession>
<name>A0ABR8AHK8_9CYAN</name>
<dbReference type="InterPro" id="IPR018759">
    <property type="entry name" value="BBP2_2"/>
</dbReference>
<gene>
    <name evidence="2" type="ORF">H6G24_23665</name>
</gene>
<protein>
    <submittedName>
        <fullName evidence="2">Outer membrane beta-barrel protein</fullName>
    </submittedName>
</protein>